<evidence type="ECO:0000313" key="3">
    <source>
        <dbReference type="Proteomes" id="UP000242886"/>
    </source>
</evidence>
<dbReference type="AlphaFoldDB" id="A0A7Z7HQF6"/>
<name>A0A7Z7HQF6_9PROT</name>
<evidence type="ECO:0008006" key="4">
    <source>
        <dbReference type="Google" id="ProtNLM"/>
    </source>
</evidence>
<reference evidence="2" key="1">
    <citation type="submission" date="2017-03" db="EMBL/GenBank/DDBJ databases">
        <authorList>
            <consortium name="AG Boll"/>
        </authorList>
    </citation>
    <scope>NUCLEOTIDE SEQUENCE [LARGE SCALE GENOMIC DNA]</scope>
    <source>
        <strain evidence="2">Chol</strain>
    </source>
</reference>
<sequence length="344" mass="35912">MTHATPTMTAVAPEILSAAQLAGLAASPYTPTPTPFDAQPALLIRTAPQPSIDQASRAAVAAWLLRQTCPVIAIGDTALDPWGEIYDVAVEDEAAASVLLTSIRQAPLAASVLVQTLRITAGLPVAAALTVESLAFAALQGGREFSAWSVAHPPRTVTPTDDGPPLLLERVGDHLDIRLNRPTRRNAISVEMRNALVEAMQLLLADGTIASATVSGNGDCFSIGGDLDEFGTAPDPASAHAIRSLRLPAPLLARCAGRVEFRLHGACIGAGIELPAFAGRVVAAQKTFFQLPELKFGLIPGAGGCVSLPRRIGRQRTAWLALSGRRINAATALAWGLIDAIVDD</sequence>
<organism evidence="2 3">
    <name type="scientific">Sterolibacterium denitrificans</name>
    <dbReference type="NCBI Taxonomy" id="157592"/>
    <lineage>
        <taxon>Bacteria</taxon>
        <taxon>Pseudomonadati</taxon>
        <taxon>Pseudomonadota</taxon>
        <taxon>Betaproteobacteria</taxon>
        <taxon>Nitrosomonadales</taxon>
        <taxon>Sterolibacteriaceae</taxon>
        <taxon>Sterolibacterium</taxon>
    </lineage>
</organism>
<keyword evidence="3" id="KW-1185">Reference proteome</keyword>
<dbReference type="GO" id="GO:0003824">
    <property type="term" value="F:catalytic activity"/>
    <property type="evidence" value="ECO:0007669"/>
    <property type="project" value="UniProtKB-ARBA"/>
</dbReference>
<dbReference type="Pfam" id="PF00378">
    <property type="entry name" value="ECH_1"/>
    <property type="match status" value="1"/>
</dbReference>
<comment type="similarity">
    <text evidence="1">Belongs to the enoyl-CoA hydratase/isomerase family.</text>
</comment>
<dbReference type="SUPFAM" id="SSF52096">
    <property type="entry name" value="ClpP/crotonase"/>
    <property type="match status" value="1"/>
</dbReference>
<accession>A0A7Z7HQF6</accession>
<evidence type="ECO:0000256" key="1">
    <source>
        <dbReference type="ARBA" id="ARBA00005254"/>
    </source>
</evidence>
<dbReference type="Gene3D" id="3.90.226.10">
    <property type="entry name" value="2-enoyl-CoA Hydratase, Chain A, domain 1"/>
    <property type="match status" value="1"/>
</dbReference>
<dbReference type="Proteomes" id="UP000242886">
    <property type="component" value="Chromosome SDENCHOL"/>
</dbReference>
<dbReference type="InterPro" id="IPR001753">
    <property type="entry name" value="Enoyl-CoA_hydra/iso"/>
</dbReference>
<dbReference type="CDD" id="cd06558">
    <property type="entry name" value="crotonase-like"/>
    <property type="match status" value="1"/>
</dbReference>
<dbReference type="PANTHER" id="PTHR43802:SF1">
    <property type="entry name" value="IP11341P-RELATED"/>
    <property type="match status" value="1"/>
</dbReference>
<dbReference type="PANTHER" id="PTHR43802">
    <property type="entry name" value="ENOYL-COA HYDRATASE"/>
    <property type="match status" value="1"/>
</dbReference>
<evidence type="ECO:0000313" key="2">
    <source>
        <dbReference type="EMBL" id="SMB23039.1"/>
    </source>
</evidence>
<proteinExistence type="inferred from homology"/>
<dbReference type="EMBL" id="LT837803">
    <property type="protein sequence ID" value="SMB23039.1"/>
    <property type="molecule type" value="Genomic_DNA"/>
</dbReference>
<gene>
    <name evidence="2" type="ORF">SDENCHOL_10755</name>
</gene>
<protein>
    <recommendedName>
        <fullName evidence="4">Enoyl-CoA hydratase</fullName>
    </recommendedName>
</protein>
<dbReference type="InterPro" id="IPR029045">
    <property type="entry name" value="ClpP/crotonase-like_dom_sf"/>
</dbReference>